<dbReference type="EMBL" id="JACSPX010000001">
    <property type="protein sequence ID" value="MBD8012225.1"/>
    <property type="molecule type" value="Genomic_DNA"/>
</dbReference>
<comment type="caution">
    <text evidence="2">The sequence shown here is derived from an EMBL/GenBank/DDBJ whole genome shotgun (WGS) entry which is preliminary data.</text>
</comment>
<dbReference type="RefSeq" id="WP_191712713.1">
    <property type="nucleotide sequence ID" value="NZ_JACSPX010000001.1"/>
</dbReference>
<proteinExistence type="predicted"/>
<dbReference type="Gene3D" id="3.10.20.440">
    <property type="entry name" value="2Fe-2S iron-sulphur cluster binding domain, sarcosine oxidase, alpha subunit, N-terminal domain"/>
    <property type="match status" value="1"/>
</dbReference>
<dbReference type="Pfam" id="PF13510">
    <property type="entry name" value="Fer2_4"/>
    <property type="match status" value="1"/>
</dbReference>
<accession>A0ABR8W5B6</accession>
<dbReference type="InterPro" id="IPR042204">
    <property type="entry name" value="2Fe-2S-bd_N"/>
</dbReference>
<evidence type="ECO:0000313" key="3">
    <source>
        <dbReference type="Proteomes" id="UP000611521"/>
    </source>
</evidence>
<reference evidence="2 3" key="1">
    <citation type="submission" date="2020-08" db="EMBL/GenBank/DDBJ databases">
        <title>A Genomic Blueprint of the Chicken Gut Microbiome.</title>
        <authorList>
            <person name="Gilroy R."/>
            <person name="Ravi A."/>
            <person name="Getino M."/>
            <person name="Pursley I."/>
            <person name="Horton D.L."/>
            <person name="Alikhan N.-F."/>
            <person name="Baker D."/>
            <person name="Gharbi K."/>
            <person name="Hall N."/>
            <person name="Watson M."/>
            <person name="Adriaenssens E.M."/>
            <person name="Foster-Nyarko E."/>
            <person name="Jarju S."/>
            <person name="Secka A."/>
            <person name="Antonio M."/>
            <person name="Oren A."/>
            <person name="Chaudhuri R."/>
            <person name="La Ragione R.M."/>
            <person name="Hildebrand F."/>
            <person name="Pallen M.J."/>
        </authorList>
    </citation>
    <scope>NUCLEOTIDE SEQUENCE [LARGE SCALE GENOMIC DNA]</scope>
    <source>
        <strain evidence="2 3">Re1</strain>
    </source>
</reference>
<name>A0ABR8W5B6_9MICO</name>
<dbReference type="InterPro" id="IPR036010">
    <property type="entry name" value="2Fe-2S_ferredoxin-like_sf"/>
</dbReference>
<sequence length="81" mass="8685">MSIRIELDGETLEGRDGQSIAGVLLAHGHRTWRTAEGGERGIFCGIGVCQDCVLTVNGVEGVRACQRTACDGDVIEREIRA</sequence>
<dbReference type="Proteomes" id="UP000611521">
    <property type="component" value="Unassembled WGS sequence"/>
</dbReference>
<organism evidence="2 3">
    <name type="scientific">Microbacterium commune</name>
    <dbReference type="NCBI Taxonomy" id="2762219"/>
    <lineage>
        <taxon>Bacteria</taxon>
        <taxon>Bacillati</taxon>
        <taxon>Actinomycetota</taxon>
        <taxon>Actinomycetes</taxon>
        <taxon>Micrococcales</taxon>
        <taxon>Microbacteriaceae</taxon>
        <taxon>Microbacterium</taxon>
    </lineage>
</organism>
<keyword evidence="3" id="KW-1185">Reference proteome</keyword>
<gene>
    <name evidence="2" type="ORF">H9633_07905</name>
</gene>
<evidence type="ECO:0000256" key="1">
    <source>
        <dbReference type="ARBA" id="ARBA00023002"/>
    </source>
</evidence>
<protein>
    <submittedName>
        <fullName evidence="2">(2Fe-2S)-binding protein</fullName>
    </submittedName>
</protein>
<keyword evidence="1" id="KW-0560">Oxidoreductase</keyword>
<dbReference type="SUPFAM" id="SSF54292">
    <property type="entry name" value="2Fe-2S ferredoxin-like"/>
    <property type="match status" value="1"/>
</dbReference>
<evidence type="ECO:0000313" key="2">
    <source>
        <dbReference type="EMBL" id="MBD8012225.1"/>
    </source>
</evidence>